<accession>A0A2S5B022</accession>
<evidence type="ECO:0000313" key="2">
    <source>
        <dbReference type="EMBL" id="POY70126.1"/>
    </source>
</evidence>
<reference evidence="2 3" key="1">
    <citation type="journal article" date="2018" name="Front. Microbiol.">
        <title>Prospects for Fungal Bioremediation of Acidic Radioactive Waste Sites: Characterization and Genome Sequence of Rhodotorula taiwanensis MD1149.</title>
        <authorList>
            <person name="Tkavc R."/>
            <person name="Matrosova V.Y."/>
            <person name="Grichenko O.E."/>
            <person name="Gostincar C."/>
            <person name="Volpe R.P."/>
            <person name="Klimenkova P."/>
            <person name="Gaidamakova E.K."/>
            <person name="Zhou C.E."/>
            <person name="Stewart B.J."/>
            <person name="Lyman M.G."/>
            <person name="Malfatti S.A."/>
            <person name="Rubinfeld B."/>
            <person name="Courtot M."/>
            <person name="Singh J."/>
            <person name="Dalgard C.L."/>
            <person name="Hamilton T."/>
            <person name="Frey K.G."/>
            <person name="Gunde-Cimerman N."/>
            <person name="Dugan L."/>
            <person name="Daly M.J."/>
        </authorList>
    </citation>
    <scope>NUCLEOTIDE SEQUENCE [LARGE SCALE GENOMIC DNA]</scope>
    <source>
        <strain evidence="2 3">MD1149</strain>
    </source>
</reference>
<feature type="region of interest" description="Disordered" evidence="1">
    <location>
        <begin position="1"/>
        <end position="48"/>
    </location>
</feature>
<dbReference type="EMBL" id="PJQD01000145">
    <property type="protein sequence ID" value="POY70126.1"/>
    <property type="molecule type" value="Genomic_DNA"/>
</dbReference>
<feature type="compositionally biased region" description="Pro residues" evidence="1">
    <location>
        <begin position="1"/>
        <end position="10"/>
    </location>
</feature>
<name>A0A2S5B022_9BASI</name>
<comment type="caution">
    <text evidence="2">The sequence shown here is derived from an EMBL/GenBank/DDBJ whole genome shotgun (WGS) entry which is preliminary data.</text>
</comment>
<evidence type="ECO:0000256" key="1">
    <source>
        <dbReference type="SAM" id="MobiDB-lite"/>
    </source>
</evidence>
<evidence type="ECO:0000313" key="3">
    <source>
        <dbReference type="Proteomes" id="UP000237144"/>
    </source>
</evidence>
<protein>
    <submittedName>
        <fullName evidence="2">Uncharacterized protein</fullName>
    </submittedName>
</protein>
<dbReference type="Proteomes" id="UP000237144">
    <property type="component" value="Unassembled WGS sequence"/>
</dbReference>
<proteinExistence type="predicted"/>
<organism evidence="2 3">
    <name type="scientific">Rhodotorula taiwanensis</name>
    <dbReference type="NCBI Taxonomy" id="741276"/>
    <lineage>
        <taxon>Eukaryota</taxon>
        <taxon>Fungi</taxon>
        <taxon>Dikarya</taxon>
        <taxon>Basidiomycota</taxon>
        <taxon>Pucciniomycotina</taxon>
        <taxon>Microbotryomycetes</taxon>
        <taxon>Sporidiobolales</taxon>
        <taxon>Sporidiobolaceae</taxon>
        <taxon>Rhodotorula</taxon>
    </lineage>
</organism>
<feature type="region of interest" description="Disordered" evidence="1">
    <location>
        <begin position="71"/>
        <end position="92"/>
    </location>
</feature>
<sequence length="252" mass="28348">MNQPPPPFPAEPIGSPAHPQTHGPSVIGPQQNPGHLPPPPSATPYPHASIHANHFPASRWSWRNHSYAHPPLPGTSSSAGHLPAASGVSPPHLPPSHGYEHFSWHGRYPTRSFYPRGYRRGPRLLPLVLVGTVVFFATRSYYRHPPHSYDGQRDWFPSDHEPACNCPLHPERHAYGVWASRHGLRRAESESGPQQGVKPESQGREAVASEDPKPSMTRLEARLMAREQEWSSRWDRAMQEQRERQGPPEKWV</sequence>
<dbReference type="AlphaFoldDB" id="A0A2S5B022"/>
<gene>
    <name evidence="2" type="ORF">BMF94_6900</name>
</gene>
<feature type="compositionally biased region" description="Basic and acidic residues" evidence="1">
    <location>
        <begin position="219"/>
        <end position="252"/>
    </location>
</feature>
<keyword evidence="3" id="KW-1185">Reference proteome</keyword>
<feature type="region of interest" description="Disordered" evidence="1">
    <location>
        <begin position="184"/>
        <end position="252"/>
    </location>
</feature>